<dbReference type="EMBL" id="CP019292">
    <property type="protein sequence ID" value="AXX63119.1"/>
    <property type="molecule type" value="Genomic_DNA"/>
</dbReference>
<organism evidence="1 2">
    <name type="scientific">Vibrio vulnificus</name>
    <dbReference type="NCBI Taxonomy" id="672"/>
    <lineage>
        <taxon>Bacteria</taxon>
        <taxon>Pseudomonadati</taxon>
        <taxon>Pseudomonadota</taxon>
        <taxon>Gammaproteobacteria</taxon>
        <taxon>Vibrionales</taxon>
        <taxon>Vibrionaceae</taxon>
        <taxon>Vibrio</taxon>
    </lineage>
</organism>
<dbReference type="Proteomes" id="UP000263418">
    <property type="component" value="Chromosome 3"/>
</dbReference>
<proteinExistence type="predicted"/>
<dbReference type="AlphaFoldDB" id="A0AAN1PUA9"/>
<evidence type="ECO:0000313" key="2">
    <source>
        <dbReference type="Proteomes" id="UP000263418"/>
    </source>
</evidence>
<name>A0AAN1PUA9_VIBVL</name>
<gene>
    <name evidence="1" type="ORF">FORC53_4780</name>
</gene>
<protein>
    <submittedName>
        <fullName evidence="1">Uncharacterized protein</fullName>
    </submittedName>
</protein>
<reference evidence="1 2" key="1">
    <citation type="submission" date="2017-03" db="EMBL/GenBank/DDBJ databases">
        <title>Complete Genome Sequence of Vibrio vulnificus FORC_053.</title>
        <authorList>
            <consortium name="Food-borne Pathogen Omics Research Center"/>
            <person name="Chung H.Y."/>
            <person name="Na E.J."/>
            <person name="Song J.S."/>
            <person name="Kim H."/>
            <person name="Lee J.-H."/>
            <person name="Ryu S."/>
            <person name="Choi S.H."/>
        </authorList>
    </citation>
    <scope>NUCLEOTIDE SEQUENCE [LARGE SCALE GENOMIC DNA]</scope>
    <source>
        <strain evidence="1 2">FORC_053</strain>
    </source>
</reference>
<evidence type="ECO:0000313" key="1">
    <source>
        <dbReference type="EMBL" id="AXX63119.1"/>
    </source>
</evidence>
<accession>A0AAN1PUA9</accession>
<sequence>MNDENTIQHNRLCPKCTIIWDKHKLGSDCPKCKAHSFMTMNTGDIGTAMFLDQSKLTLNNFNPYEE</sequence>